<accession>A0A3Q7EFF0</accession>
<keyword evidence="2" id="KW-1185">Reference proteome</keyword>
<dbReference type="InterPro" id="IPR043128">
    <property type="entry name" value="Rev_trsase/Diguanyl_cyclase"/>
</dbReference>
<dbReference type="EnsemblPlants" id="Solyc01g060223.1.1">
    <property type="protein sequence ID" value="Solyc01g060223.1.1"/>
    <property type="gene ID" value="Solyc01g060223.1"/>
</dbReference>
<dbReference type="STRING" id="4081.A0A3Q7EFF0"/>
<dbReference type="Gene3D" id="3.30.70.270">
    <property type="match status" value="1"/>
</dbReference>
<dbReference type="OMA" id="CQKAFNG"/>
<dbReference type="AlphaFoldDB" id="A0A3Q7EFF0"/>
<dbReference type="Gramene" id="Solyc01g060223.1.1">
    <property type="protein sequence ID" value="Solyc01g060223.1.1"/>
    <property type="gene ID" value="Solyc01g060223.1"/>
</dbReference>
<reference evidence="1" key="2">
    <citation type="submission" date="2019-01" db="UniProtKB">
        <authorList>
            <consortium name="EnsemblPlants"/>
        </authorList>
    </citation>
    <scope>IDENTIFICATION</scope>
    <source>
        <strain evidence="1">cv. Heinz 1706</strain>
    </source>
</reference>
<evidence type="ECO:0000313" key="2">
    <source>
        <dbReference type="Proteomes" id="UP000004994"/>
    </source>
</evidence>
<dbReference type="SUPFAM" id="SSF56672">
    <property type="entry name" value="DNA/RNA polymerases"/>
    <property type="match status" value="1"/>
</dbReference>
<proteinExistence type="predicted"/>
<organism evidence="1">
    <name type="scientific">Solanum lycopersicum</name>
    <name type="common">Tomato</name>
    <name type="synonym">Lycopersicon esculentum</name>
    <dbReference type="NCBI Taxonomy" id="4081"/>
    <lineage>
        <taxon>Eukaryota</taxon>
        <taxon>Viridiplantae</taxon>
        <taxon>Streptophyta</taxon>
        <taxon>Embryophyta</taxon>
        <taxon>Tracheophyta</taxon>
        <taxon>Spermatophyta</taxon>
        <taxon>Magnoliopsida</taxon>
        <taxon>eudicotyledons</taxon>
        <taxon>Gunneridae</taxon>
        <taxon>Pentapetalae</taxon>
        <taxon>asterids</taxon>
        <taxon>lamiids</taxon>
        <taxon>Solanales</taxon>
        <taxon>Solanaceae</taxon>
        <taxon>Solanoideae</taxon>
        <taxon>Solaneae</taxon>
        <taxon>Solanum</taxon>
        <taxon>Solanum subgen. Lycopersicon</taxon>
    </lineage>
</organism>
<reference evidence="1" key="1">
    <citation type="journal article" date="2012" name="Nature">
        <title>The tomato genome sequence provides insights into fleshy fruit evolution.</title>
        <authorList>
            <consortium name="Tomato Genome Consortium"/>
        </authorList>
    </citation>
    <scope>NUCLEOTIDE SEQUENCE [LARGE SCALE GENOMIC DNA]</scope>
    <source>
        <strain evidence="1">cv. Heinz 1706</strain>
    </source>
</reference>
<evidence type="ECO:0000313" key="1">
    <source>
        <dbReference type="EnsemblPlants" id="Solyc01g060223.1.1"/>
    </source>
</evidence>
<dbReference type="InParanoid" id="A0A3Q7EFF0"/>
<dbReference type="Proteomes" id="UP000004994">
    <property type="component" value="Chromosome 1"/>
</dbReference>
<sequence>MRSWAPTNVTELRSFLRLGHYYRRFIIGYSTKAAPLIELLNKNKLWDWSEKCQKAFNGLKVAVREEPILTLPDLSKTLELRHKDLFREVLVTENG</sequence>
<evidence type="ECO:0008006" key="3">
    <source>
        <dbReference type="Google" id="ProtNLM"/>
    </source>
</evidence>
<dbReference type="PANTHER" id="PTHR33064">
    <property type="entry name" value="POL PROTEIN"/>
    <property type="match status" value="1"/>
</dbReference>
<dbReference type="InterPro" id="IPR051320">
    <property type="entry name" value="Viral_Replic_Matur_Polypro"/>
</dbReference>
<dbReference type="FunFam" id="3.30.70.270:FF:000020">
    <property type="entry name" value="Transposon Tf2-6 polyprotein-like Protein"/>
    <property type="match status" value="1"/>
</dbReference>
<name>A0A3Q7EFF0_SOLLC</name>
<dbReference type="PANTHER" id="PTHR33064:SF40">
    <property type="entry name" value="REVERSE TRANSCRIPTASE_RETROTRANSPOSON-DERIVED PROTEIN RNASE H-LIKE DOMAIN-CONTAINING PROTEIN"/>
    <property type="match status" value="1"/>
</dbReference>
<protein>
    <recommendedName>
        <fullName evidence="3">Reverse transcriptase/retrotransposon-derived protein RNase H-like domain-containing protein</fullName>
    </recommendedName>
</protein>
<dbReference type="InterPro" id="IPR043502">
    <property type="entry name" value="DNA/RNA_pol_sf"/>
</dbReference>